<proteinExistence type="predicted"/>
<evidence type="ECO:0000313" key="3">
    <source>
        <dbReference type="Proteomes" id="UP000318733"/>
    </source>
</evidence>
<dbReference type="InterPro" id="IPR023286">
    <property type="entry name" value="ABATE_dom_sf"/>
</dbReference>
<organism evidence="2 3">
    <name type="scientific">Mucilaginibacter corticis</name>
    <dbReference type="NCBI Taxonomy" id="2597670"/>
    <lineage>
        <taxon>Bacteria</taxon>
        <taxon>Pseudomonadati</taxon>
        <taxon>Bacteroidota</taxon>
        <taxon>Sphingobacteriia</taxon>
        <taxon>Sphingobacteriales</taxon>
        <taxon>Sphingobacteriaceae</taxon>
        <taxon>Mucilaginibacter</taxon>
    </lineage>
</organism>
<dbReference type="Gene3D" id="1.10.3300.10">
    <property type="entry name" value="Jann2411-like domain"/>
    <property type="match status" value="1"/>
</dbReference>
<keyword evidence="3" id="KW-1185">Reference proteome</keyword>
<reference evidence="2 3" key="1">
    <citation type="submission" date="2019-07" db="EMBL/GenBank/DDBJ databases">
        <authorList>
            <person name="Huq M.A."/>
        </authorList>
    </citation>
    <scope>NUCLEOTIDE SEQUENCE [LARGE SCALE GENOMIC DNA]</scope>
    <source>
        <strain evidence="2 3">MAH-19</strain>
    </source>
</reference>
<dbReference type="PANTHER" id="PTHR35525">
    <property type="entry name" value="BLL6575 PROTEIN"/>
    <property type="match status" value="1"/>
</dbReference>
<accession>A0A556MVG7</accession>
<protein>
    <submittedName>
        <fullName evidence="2">CGNR zinc finger domain-containing protein</fullName>
    </submittedName>
</protein>
<evidence type="ECO:0000259" key="1">
    <source>
        <dbReference type="Pfam" id="PF11706"/>
    </source>
</evidence>
<dbReference type="OrthoDB" id="123307at2"/>
<dbReference type="InterPro" id="IPR021005">
    <property type="entry name" value="Znf_CGNR"/>
</dbReference>
<dbReference type="AlphaFoldDB" id="A0A556MVG7"/>
<feature type="domain" description="Zinc finger CGNR" evidence="1">
    <location>
        <begin position="166"/>
        <end position="204"/>
    </location>
</feature>
<dbReference type="RefSeq" id="WP_144247494.1">
    <property type="nucleotide sequence ID" value="NZ_VLPK01000001.1"/>
</dbReference>
<dbReference type="InterPro" id="IPR010852">
    <property type="entry name" value="ABATE"/>
</dbReference>
<dbReference type="PANTHER" id="PTHR35525:SF3">
    <property type="entry name" value="BLL6575 PROTEIN"/>
    <property type="match status" value="1"/>
</dbReference>
<dbReference type="Proteomes" id="UP000318733">
    <property type="component" value="Unassembled WGS sequence"/>
</dbReference>
<dbReference type="EMBL" id="VLPK01000001">
    <property type="protein sequence ID" value="TSJ43931.1"/>
    <property type="molecule type" value="Genomic_DNA"/>
</dbReference>
<dbReference type="Pfam" id="PF11706">
    <property type="entry name" value="zf-CGNR"/>
    <property type="match status" value="1"/>
</dbReference>
<name>A0A556MVG7_9SPHI</name>
<sequence>MKQSVSATRRKPAEHLTDGGNHALNFINTLRHHRTGGRYDLLTDYHSFIHWAQQTNLINWDRYMELDLEGRCYEEESRKAYGTLMTARTTLGEIFISLMKREEIHPLWLERFNDYVERIRPHLRYDNGINGLQQYWHDIDEQIHLPFWLIIREACNLINSGQWRDIKQCPACKQLFLDTSRAGNRTWCSPQTCGSIKKSQRYYRLKVA</sequence>
<gene>
    <name evidence="2" type="ORF">FO440_07045</name>
</gene>
<dbReference type="SUPFAM" id="SSF160904">
    <property type="entry name" value="Jann2411-like"/>
    <property type="match status" value="1"/>
</dbReference>
<comment type="caution">
    <text evidence="2">The sequence shown here is derived from an EMBL/GenBank/DDBJ whole genome shotgun (WGS) entry which is preliminary data.</text>
</comment>
<evidence type="ECO:0000313" key="2">
    <source>
        <dbReference type="EMBL" id="TSJ43931.1"/>
    </source>
</evidence>